<dbReference type="Pfam" id="PF02687">
    <property type="entry name" value="FtsX"/>
    <property type="match status" value="1"/>
</dbReference>
<evidence type="ECO:0000256" key="3">
    <source>
        <dbReference type="ARBA" id="ARBA00022475"/>
    </source>
</evidence>
<evidence type="ECO:0000256" key="2">
    <source>
        <dbReference type="ARBA" id="ARBA00022448"/>
    </source>
</evidence>
<dbReference type="GO" id="GO:0016787">
    <property type="term" value="F:hydrolase activity"/>
    <property type="evidence" value="ECO:0007669"/>
    <property type="project" value="UniProtKB-KW"/>
</dbReference>
<feature type="transmembrane region" description="Helical" evidence="11">
    <location>
        <begin position="576"/>
        <end position="609"/>
    </location>
</feature>
<evidence type="ECO:0000313" key="14">
    <source>
        <dbReference type="Proteomes" id="UP000802392"/>
    </source>
</evidence>
<evidence type="ECO:0000256" key="1">
    <source>
        <dbReference type="ARBA" id="ARBA00004429"/>
    </source>
</evidence>
<evidence type="ECO:0000256" key="7">
    <source>
        <dbReference type="ARBA" id="ARBA00022989"/>
    </source>
</evidence>
<dbReference type="CDD" id="cd03255">
    <property type="entry name" value="ABC_MJ0796_LolCDE_FtsE"/>
    <property type="match status" value="1"/>
</dbReference>
<keyword evidence="14" id="KW-1185">Reference proteome</keyword>
<keyword evidence="6 13" id="KW-0067">ATP-binding</keyword>
<gene>
    <name evidence="13" type="ORF">FHR86_002330</name>
</gene>
<dbReference type="InterPro" id="IPR027417">
    <property type="entry name" value="P-loop_NTPase"/>
</dbReference>
<dbReference type="InterPro" id="IPR003838">
    <property type="entry name" value="ABC3_permease_C"/>
</dbReference>
<dbReference type="SUPFAM" id="SSF52540">
    <property type="entry name" value="P-loop containing nucleoside triphosphate hydrolases"/>
    <property type="match status" value="1"/>
</dbReference>
<dbReference type="EMBL" id="JAAOZD010000004">
    <property type="protein sequence ID" value="NIJ01998.1"/>
    <property type="molecule type" value="Genomic_DNA"/>
</dbReference>
<dbReference type="PROSITE" id="PS50893">
    <property type="entry name" value="ABC_TRANSPORTER_2"/>
    <property type="match status" value="1"/>
</dbReference>
<evidence type="ECO:0000256" key="6">
    <source>
        <dbReference type="ARBA" id="ARBA00022840"/>
    </source>
</evidence>
<dbReference type="InterPro" id="IPR003439">
    <property type="entry name" value="ABC_transporter-like_ATP-bd"/>
</dbReference>
<comment type="similarity">
    <text evidence="9">Belongs to the ABC transporter superfamily. Macrolide exporter (TC 3.A.1.122) family.</text>
</comment>
<keyword evidence="5" id="KW-0547">Nucleotide-binding</keyword>
<dbReference type="EC" id="3.6.3.-" evidence="13"/>
<dbReference type="Gene3D" id="3.40.50.300">
    <property type="entry name" value="P-loop containing nucleotide triphosphate hydrolases"/>
    <property type="match status" value="1"/>
</dbReference>
<accession>A0ABX0TKL3</accession>
<evidence type="ECO:0000313" key="13">
    <source>
        <dbReference type="EMBL" id="NIJ01998.1"/>
    </source>
</evidence>
<dbReference type="InterPro" id="IPR017871">
    <property type="entry name" value="ABC_transporter-like_CS"/>
</dbReference>
<dbReference type="InterPro" id="IPR003593">
    <property type="entry name" value="AAA+_ATPase"/>
</dbReference>
<evidence type="ECO:0000259" key="12">
    <source>
        <dbReference type="PROSITE" id="PS50893"/>
    </source>
</evidence>
<evidence type="ECO:0000256" key="4">
    <source>
        <dbReference type="ARBA" id="ARBA00022692"/>
    </source>
</evidence>
<protein>
    <submittedName>
        <fullName evidence="13">Macrolide transport system ATP-binding/permease protein</fullName>
        <ecNumber evidence="13">3.6.3.-</ecNumber>
    </submittedName>
</protein>
<dbReference type="SMART" id="SM00382">
    <property type="entry name" value="AAA"/>
    <property type="match status" value="1"/>
</dbReference>
<dbReference type="RefSeq" id="WP_167266672.1">
    <property type="nucleotide sequence ID" value="NZ_BAAAVO010000012.1"/>
</dbReference>
<dbReference type="PANTHER" id="PTHR24220">
    <property type="entry name" value="IMPORT ATP-BINDING PROTEIN"/>
    <property type="match status" value="1"/>
</dbReference>
<evidence type="ECO:0000256" key="11">
    <source>
        <dbReference type="SAM" id="Phobius"/>
    </source>
</evidence>
<dbReference type="InterPro" id="IPR015854">
    <property type="entry name" value="ABC_transpr_LolD-like"/>
</dbReference>
<reference evidence="13 14" key="1">
    <citation type="submission" date="2020-03" db="EMBL/GenBank/DDBJ databases">
        <title>Genomic Encyclopedia of Type Strains, Phase III (KMG-III): the genomes of soil and plant-associated and newly described type strains.</title>
        <authorList>
            <person name="Whitman W."/>
        </authorList>
    </citation>
    <scope>NUCLEOTIDE SEQUENCE [LARGE SCALE GENOMIC DNA]</scope>
    <source>
        <strain evidence="13 14">CECT 4207</strain>
    </source>
</reference>
<name>A0ABX0TKL3_9MICC</name>
<dbReference type="Proteomes" id="UP000802392">
    <property type="component" value="Unassembled WGS sequence"/>
</dbReference>
<dbReference type="Pfam" id="PF00005">
    <property type="entry name" value="ABC_tran"/>
    <property type="match status" value="1"/>
</dbReference>
<feature type="domain" description="ABC transporter" evidence="12">
    <location>
        <begin position="20"/>
        <end position="255"/>
    </location>
</feature>
<keyword evidence="7 11" id="KW-1133">Transmembrane helix</keyword>
<evidence type="ECO:0000256" key="5">
    <source>
        <dbReference type="ARBA" id="ARBA00022741"/>
    </source>
</evidence>
<keyword evidence="2" id="KW-0813">Transport</keyword>
<comment type="subcellular location">
    <subcellularLocation>
        <location evidence="1">Cell inner membrane</location>
        <topology evidence="1">Multi-pass membrane protein</topology>
    </subcellularLocation>
</comment>
<evidence type="ECO:0000256" key="9">
    <source>
        <dbReference type="ARBA" id="ARBA00038388"/>
    </source>
</evidence>
<proteinExistence type="inferred from homology"/>
<feature type="transmembrane region" description="Helical" evidence="11">
    <location>
        <begin position="621"/>
        <end position="644"/>
    </location>
</feature>
<keyword evidence="13" id="KW-0378">Hydrolase</keyword>
<sequence length="655" mass="67366">MSTEGHFSRRPNRPGVDPLISLRHVSREFPGAKALDDANLDIRAGEFVAIVGPSGSGKSTLLNVLGLLDGPTSGTYEVMGADIRGVPARHLAELRARTFGFIFQESHMVGRDTAARNAVLGLRARGVAWKEQKRLVVPALRRLGLEDRGETPASLLSGGERQRLAIARAVIGAPMVVLADEPTGSLDTANGQVVVDHLRQLQKGGTTVIMVTHDPAIAASADRTITMRDGRIVDDTGQASPAEQSEETSEAGGEVPPGLDRRRRHEVMDIIADALSALTTRPAKALLLILAFLLGSGGLVAAVSLSESAAVKVSSRIDAAANDEVRATRAGGYESWTAVSKDLAASSLLPGVTDAGVVADIPASEAQPSTFRPGTVPEVPPFSGAVRIADAAYIRLQGATLSSGDVALLDHSFGGPVAFLGRDAARQLGVAKPGPGVVIWLYGQPVPVAGIINNPGRDPVLDGAVVVGVGSYPIASNKMAATLVLRTRTGAPAAIAEALPKALSPAATEVIEVQTVADLRDLKHGINSDLGRMVAMVSIILLAIAGLSAGTTMYVGVLARMQEIALRLALGMRRGALAAMFLVEGALVGALGGVAGAAAGMGAALAYSANEGWIPVIPADASILGITAGLLSGTLSTVYPAVVASRANPAQLIRS</sequence>
<feature type="region of interest" description="Disordered" evidence="10">
    <location>
        <begin position="235"/>
        <end position="262"/>
    </location>
</feature>
<evidence type="ECO:0000256" key="8">
    <source>
        <dbReference type="ARBA" id="ARBA00023136"/>
    </source>
</evidence>
<keyword evidence="3" id="KW-1003">Cell membrane</keyword>
<keyword evidence="4 11" id="KW-0812">Transmembrane</keyword>
<keyword evidence="8 11" id="KW-0472">Membrane</keyword>
<comment type="caution">
    <text evidence="13">The sequence shown here is derived from an EMBL/GenBank/DDBJ whole genome shotgun (WGS) entry which is preliminary data.</text>
</comment>
<dbReference type="PANTHER" id="PTHR24220:SF648">
    <property type="entry name" value="ABC TRANSPORTER ATP-BINDING PROTEIN YTRE"/>
    <property type="match status" value="1"/>
</dbReference>
<dbReference type="InterPro" id="IPR017911">
    <property type="entry name" value="MacB-like_ATP-bd"/>
</dbReference>
<organism evidence="13 14">
    <name type="scientific">Paenarthrobacter ilicis</name>
    <dbReference type="NCBI Taxonomy" id="43665"/>
    <lineage>
        <taxon>Bacteria</taxon>
        <taxon>Bacillati</taxon>
        <taxon>Actinomycetota</taxon>
        <taxon>Actinomycetes</taxon>
        <taxon>Micrococcales</taxon>
        <taxon>Micrococcaceae</taxon>
        <taxon>Paenarthrobacter</taxon>
    </lineage>
</organism>
<dbReference type="PROSITE" id="PS00211">
    <property type="entry name" value="ABC_TRANSPORTER_1"/>
    <property type="match status" value="1"/>
</dbReference>
<evidence type="ECO:0000256" key="10">
    <source>
        <dbReference type="SAM" id="MobiDB-lite"/>
    </source>
</evidence>
<feature type="transmembrane region" description="Helical" evidence="11">
    <location>
        <begin position="533"/>
        <end position="555"/>
    </location>
</feature>
<dbReference type="GO" id="GO:0005524">
    <property type="term" value="F:ATP binding"/>
    <property type="evidence" value="ECO:0007669"/>
    <property type="project" value="UniProtKB-KW"/>
</dbReference>